<evidence type="ECO:0000256" key="1">
    <source>
        <dbReference type="ARBA" id="ARBA00022723"/>
    </source>
</evidence>
<dbReference type="GO" id="GO:0005829">
    <property type="term" value="C:cytosol"/>
    <property type="evidence" value="ECO:0007669"/>
    <property type="project" value="TreeGrafter"/>
</dbReference>
<keyword evidence="5" id="KW-1185">Reference proteome</keyword>
<reference evidence="4 5" key="1">
    <citation type="journal article" date="2015" name="J. Biotechnol.">
        <title>Complete genome sequence of Paenibacillus beijingensis 7188(T) (=DSM 24997(T)), a novel rhizobacterium from jujube garden soil.</title>
        <authorList>
            <person name="Kwak Y."/>
            <person name="Shin J.H."/>
        </authorList>
    </citation>
    <scope>NUCLEOTIDE SEQUENCE [LARGE SCALE GENOMIC DNA]</scope>
    <source>
        <strain evidence="4 5">DSM 24997</strain>
    </source>
</reference>
<name>A0A0D5NJ70_9BACL</name>
<dbReference type="KEGG" id="pbj:VN24_13665"/>
<protein>
    <submittedName>
        <fullName evidence="4">Aldolase</fullName>
    </submittedName>
</protein>
<dbReference type="RefSeq" id="WP_045670853.1">
    <property type="nucleotide sequence ID" value="NZ_CP011058.1"/>
</dbReference>
<organism evidence="4 5">
    <name type="scientific">Paenibacillus beijingensis</name>
    <dbReference type="NCBI Taxonomy" id="1126833"/>
    <lineage>
        <taxon>Bacteria</taxon>
        <taxon>Bacillati</taxon>
        <taxon>Bacillota</taxon>
        <taxon>Bacilli</taxon>
        <taxon>Bacillales</taxon>
        <taxon>Paenibacillaceae</taxon>
        <taxon>Paenibacillus</taxon>
    </lineage>
</organism>
<gene>
    <name evidence="4" type="ORF">VN24_13665</name>
</gene>
<reference evidence="5" key="2">
    <citation type="submission" date="2015-03" db="EMBL/GenBank/DDBJ databases">
        <title>Genome sequence of Paenibacillus beijingensis strain DSM 24997T.</title>
        <authorList>
            <person name="Kwak Y."/>
            <person name="Shin J.-H."/>
        </authorList>
    </citation>
    <scope>NUCLEOTIDE SEQUENCE [LARGE SCALE GENOMIC DNA]</scope>
    <source>
        <strain evidence="5">DSM 24997</strain>
    </source>
</reference>
<dbReference type="HOGENOM" id="CLU_006033_3_1_9"/>
<dbReference type="InterPro" id="IPR001303">
    <property type="entry name" value="Aldolase_II/adducin_N"/>
</dbReference>
<dbReference type="PANTHER" id="PTHR22789">
    <property type="entry name" value="FUCULOSE PHOSPHATE ALDOLASE"/>
    <property type="match status" value="1"/>
</dbReference>
<dbReference type="PATRIC" id="fig|1126833.4.peg.2980"/>
<evidence type="ECO:0000313" key="5">
    <source>
        <dbReference type="Proteomes" id="UP000032633"/>
    </source>
</evidence>
<dbReference type="InterPro" id="IPR050197">
    <property type="entry name" value="Aldolase_class_II_sugar_metab"/>
</dbReference>
<dbReference type="InterPro" id="IPR036409">
    <property type="entry name" value="Aldolase_II/adducin_N_sf"/>
</dbReference>
<sequence>MLQHEADDRVKQDICEIGRRVYEKGFVAANDGNISVRTGEDEIWITPTGVSKGEMTPDMLIKVNLQGEVLHGRLKPTSEMKMHLKVYEKRSDIRAVIHVHPPYATAFAIAGIPLDQATMPESVVLLGTIPVAEYATPSTEDVPKKIEQYVAGHNGVLLENHGALTWGRDLRSAYYLMESLEFCAKINWIANQMNGMRELSVEQVAELVQIRERMGLKGETPTGAVAVNGRNKGLPDKSAVHAPISDDQLERMVCRITASVLSGLQQDGARRGDGIAQHNR</sequence>
<dbReference type="Pfam" id="PF00596">
    <property type="entry name" value="Aldolase_II"/>
    <property type="match status" value="1"/>
</dbReference>
<dbReference type="Gene3D" id="3.40.225.10">
    <property type="entry name" value="Class II aldolase/adducin N-terminal domain"/>
    <property type="match status" value="1"/>
</dbReference>
<dbReference type="Proteomes" id="UP000032633">
    <property type="component" value="Chromosome"/>
</dbReference>
<evidence type="ECO:0000256" key="2">
    <source>
        <dbReference type="ARBA" id="ARBA00023239"/>
    </source>
</evidence>
<evidence type="ECO:0000259" key="3">
    <source>
        <dbReference type="SMART" id="SM01007"/>
    </source>
</evidence>
<dbReference type="SMART" id="SM01007">
    <property type="entry name" value="Aldolase_II"/>
    <property type="match status" value="1"/>
</dbReference>
<dbReference type="PANTHER" id="PTHR22789:SF0">
    <property type="entry name" value="3-OXO-TETRONATE 4-PHOSPHATE DECARBOXYLASE-RELATED"/>
    <property type="match status" value="1"/>
</dbReference>
<dbReference type="STRING" id="1126833.VN24_13665"/>
<keyword evidence="2" id="KW-0456">Lyase</keyword>
<dbReference type="GO" id="GO:0019323">
    <property type="term" value="P:pentose catabolic process"/>
    <property type="evidence" value="ECO:0007669"/>
    <property type="project" value="TreeGrafter"/>
</dbReference>
<feature type="domain" description="Class II aldolase/adducin N-terminal" evidence="3">
    <location>
        <begin position="12"/>
        <end position="188"/>
    </location>
</feature>
<dbReference type="EMBL" id="CP011058">
    <property type="protein sequence ID" value="AJY75424.1"/>
    <property type="molecule type" value="Genomic_DNA"/>
</dbReference>
<dbReference type="GO" id="GO:0046872">
    <property type="term" value="F:metal ion binding"/>
    <property type="evidence" value="ECO:0007669"/>
    <property type="project" value="UniProtKB-KW"/>
</dbReference>
<evidence type="ECO:0000313" key="4">
    <source>
        <dbReference type="EMBL" id="AJY75424.1"/>
    </source>
</evidence>
<proteinExistence type="predicted"/>
<dbReference type="GO" id="GO:0016832">
    <property type="term" value="F:aldehyde-lyase activity"/>
    <property type="evidence" value="ECO:0007669"/>
    <property type="project" value="TreeGrafter"/>
</dbReference>
<accession>A0A0D5NJ70</accession>
<keyword evidence="1" id="KW-0479">Metal-binding</keyword>
<dbReference type="OrthoDB" id="9794581at2"/>
<dbReference type="AlphaFoldDB" id="A0A0D5NJ70"/>
<dbReference type="SUPFAM" id="SSF53639">
    <property type="entry name" value="AraD/HMP-PK domain-like"/>
    <property type="match status" value="1"/>
</dbReference>